<dbReference type="EMBL" id="CACRUB010000046">
    <property type="protein sequence ID" value="VYU49562.1"/>
    <property type="molecule type" value="Genomic_DNA"/>
</dbReference>
<evidence type="ECO:0000256" key="1">
    <source>
        <dbReference type="SAM" id="MobiDB-lite"/>
    </source>
</evidence>
<gene>
    <name evidence="2" type="ORF">FPLFYP42_02522</name>
</gene>
<dbReference type="RefSeq" id="WP_156621939.1">
    <property type="nucleotide sequence ID" value="NZ_CACRUB010000046.1"/>
</dbReference>
<organism evidence="2">
    <name type="scientific">Flavonifractor plautii</name>
    <name type="common">Fusobacterium plautii</name>
    <dbReference type="NCBI Taxonomy" id="292800"/>
    <lineage>
        <taxon>Bacteria</taxon>
        <taxon>Bacillati</taxon>
        <taxon>Bacillota</taxon>
        <taxon>Clostridia</taxon>
        <taxon>Eubacteriales</taxon>
        <taxon>Oscillospiraceae</taxon>
        <taxon>Flavonifractor</taxon>
    </lineage>
</organism>
<feature type="compositionally biased region" description="Polar residues" evidence="1">
    <location>
        <begin position="190"/>
        <end position="201"/>
    </location>
</feature>
<accession>A0A6N3FBT7</accession>
<proteinExistence type="predicted"/>
<evidence type="ECO:0000313" key="2">
    <source>
        <dbReference type="EMBL" id="VYU49562.1"/>
    </source>
</evidence>
<name>A0A6N3FBT7_FLAPL</name>
<sequence length="201" mass="21464">MTFIARWGPKGFLTSPTKIVPFNGFSTSLTLKADSENDTSGTNPTNTRGRELRPISFETTYFAAAGVDPRAQVEEWESLLGQSHPLYIGEKRFGPAKMKLTAVSTSEVQMTATGKWISCKVAMTLEEYSEGKTSALVDSKGNKAAAPSNPTSGGGSARAQKATSNYKATIAAKKAAMDATASKSDKAQKKVSNWARQKNDG</sequence>
<reference evidence="2" key="1">
    <citation type="submission" date="2019-11" db="EMBL/GenBank/DDBJ databases">
        <authorList>
            <person name="Feng L."/>
        </authorList>
    </citation>
    <scope>NUCLEOTIDE SEQUENCE</scope>
    <source>
        <strain evidence="2">FplautiiLFYP42</strain>
    </source>
</reference>
<protein>
    <recommendedName>
        <fullName evidence="3">Phage tail protein</fullName>
    </recommendedName>
</protein>
<evidence type="ECO:0008006" key="3">
    <source>
        <dbReference type="Google" id="ProtNLM"/>
    </source>
</evidence>
<dbReference type="AlphaFoldDB" id="A0A6N3FBT7"/>
<feature type="region of interest" description="Disordered" evidence="1">
    <location>
        <begin position="177"/>
        <end position="201"/>
    </location>
</feature>
<feature type="region of interest" description="Disordered" evidence="1">
    <location>
        <begin position="138"/>
        <end position="164"/>
    </location>
</feature>